<dbReference type="InterPro" id="IPR000825">
    <property type="entry name" value="SUF_FeS_clus_asmbl_SufBD_core"/>
</dbReference>
<dbReference type="InterPro" id="IPR055346">
    <property type="entry name" value="Fe-S_cluster_assembly_SufBD"/>
</dbReference>
<dbReference type="RefSeq" id="WP_159821859.1">
    <property type="nucleotide sequence ID" value="NZ_CABWNB010000001.1"/>
</dbReference>
<proteinExistence type="predicted"/>
<organism evidence="2 3">
    <name type="scientific">Negativicoccus succinicivorans</name>
    <dbReference type="NCBI Taxonomy" id="620903"/>
    <lineage>
        <taxon>Bacteria</taxon>
        <taxon>Bacillati</taxon>
        <taxon>Bacillota</taxon>
        <taxon>Negativicutes</taxon>
        <taxon>Veillonellales</taxon>
        <taxon>Veillonellaceae</taxon>
        <taxon>Negativicoccus</taxon>
    </lineage>
</organism>
<dbReference type="PANTHER" id="PTHR43575">
    <property type="entry name" value="PROTEIN ABCI7, CHLOROPLASTIC"/>
    <property type="match status" value="1"/>
</dbReference>
<dbReference type="Proteomes" id="UP000591941">
    <property type="component" value="Unassembled WGS sequence"/>
</dbReference>
<dbReference type="InterPro" id="IPR037284">
    <property type="entry name" value="SUF_FeS_clus_asmbl_SufBD_sf"/>
</dbReference>
<accession>A0A841R2D8</accession>
<feature type="domain" description="SUF system FeS cluster assembly SufBD core" evidence="1">
    <location>
        <begin position="105"/>
        <end position="329"/>
    </location>
</feature>
<keyword evidence="3" id="KW-1185">Reference proteome</keyword>
<dbReference type="GeneID" id="93485561"/>
<comment type="caution">
    <text evidence="2">The sequence shown here is derived from an EMBL/GenBank/DDBJ whole genome shotgun (WGS) entry which is preliminary data.</text>
</comment>
<dbReference type="EMBL" id="JACHHI010000001">
    <property type="protein sequence ID" value="MBB6477249.1"/>
    <property type="molecule type" value="Genomic_DNA"/>
</dbReference>
<protein>
    <submittedName>
        <fullName evidence="2">Fe-S cluster assembly scaffold protein SufB</fullName>
    </submittedName>
</protein>
<evidence type="ECO:0000259" key="1">
    <source>
        <dbReference type="Pfam" id="PF01458"/>
    </source>
</evidence>
<evidence type="ECO:0000313" key="3">
    <source>
        <dbReference type="Proteomes" id="UP000591941"/>
    </source>
</evidence>
<reference evidence="2 3" key="1">
    <citation type="submission" date="2020-08" db="EMBL/GenBank/DDBJ databases">
        <title>Genomic Encyclopedia of Type Strains, Phase IV (KMG-IV): sequencing the most valuable type-strain genomes for metagenomic binning, comparative biology and taxonomic classification.</title>
        <authorList>
            <person name="Goeker M."/>
        </authorList>
    </citation>
    <scope>NUCLEOTIDE SEQUENCE [LARGE SCALE GENOMIC DNA]</scope>
    <source>
        <strain evidence="2 3">DSM 21255</strain>
    </source>
</reference>
<dbReference type="GO" id="GO:0016226">
    <property type="term" value="P:iron-sulfur cluster assembly"/>
    <property type="evidence" value="ECO:0007669"/>
    <property type="project" value="InterPro"/>
</dbReference>
<gene>
    <name evidence="2" type="ORF">HNR45_000271</name>
</gene>
<evidence type="ECO:0000313" key="2">
    <source>
        <dbReference type="EMBL" id="MBB6477249.1"/>
    </source>
</evidence>
<sequence>MKKQFNLLPMTTYRWTKANYTELDVAAHVDASQLTAVWSQPEQVECVTGITTASLAFLRPQFRGADPETFAETMSDAAQQFKIVVPEDTKQQLRLNLTFTETQNHWLGAVVIDVRANAELALEIAIDNESKNDGRLNYAILSSVGDNAVLKITKVHTGVPLTTAIEHRYTRLNTASQAAFIGAEFGAERIIYHSDADLLGEASTLSEEGVYVANEKQHLDLYYDRNHFGKKTESHLATYGALRDAAKKVFRGCIDFKHGSSGAIGNEEDYVVLLSPQAKNISLPLLLCTEDDVQGNHASSAGQMDKERLYYLMSRGFSQEEAKRLVVEAMLRPVIDKIIADDLRETVLTAVETKMEAI</sequence>
<dbReference type="PANTHER" id="PTHR43575:SF1">
    <property type="entry name" value="PROTEIN ABCI7, CHLOROPLASTIC"/>
    <property type="match status" value="1"/>
</dbReference>
<name>A0A841R2D8_9FIRM</name>
<dbReference type="OrthoDB" id="9803529at2"/>
<dbReference type="SUPFAM" id="SSF101960">
    <property type="entry name" value="Stabilizer of iron transporter SufD"/>
    <property type="match status" value="1"/>
</dbReference>
<dbReference type="Pfam" id="PF01458">
    <property type="entry name" value="SUFBD_core"/>
    <property type="match status" value="1"/>
</dbReference>
<dbReference type="AlphaFoldDB" id="A0A841R2D8"/>